<sequence length="76" mass="8572">MGKDKLSIAGGRPTVIIASSTDTSWPSPFPSPPPEEAETDGLSRLAMHANYTSASRRNHFRLRPWASYYQPDWYVF</sequence>
<gene>
    <name evidence="1" type="primary">WBGene00273826</name>
</gene>
<evidence type="ECO:0000313" key="2">
    <source>
        <dbReference type="Proteomes" id="UP000005239"/>
    </source>
</evidence>
<reference evidence="1" key="2">
    <citation type="submission" date="2022-06" db="UniProtKB">
        <authorList>
            <consortium name="EnsemblMetazoa"/>
        </authorList>
    </citation>
    <scope>IDENTIFICATION</scope>
    <source>
        <strain evidence="1">PS312</strain>
    </source>
</reference>
<accession>A0A2A6B9P8</accession>
<protein>
    <submittedName>
        <fullName evidence="1">Uncharacterized protein</fullName>
    </submittedName>
</protein>
<accession>A0A8R1YRM5</accession>
<dbReference type="AlphaFoldDB" id="A0A2A6B9P8"/>
<reference evidence="2" key="1">
    <citation type="journal article" date="2008" name="Nat. Genet.">
        <title>The Pristionchus pacificus genome provides a unique perspective on nematode lifestyle and parasitism.</title>
        <authorList>
            <person name="Dieterich C."/>
            <person name="Clifton S.W."/>
            <person name="Schuster L.N."/>
            <person name="Chinwalla A."/>
            <person name="Delehaunty K."/>
            <person name="Dinkelacker I."/>
            <person name="Fulton L."/>
            <person name="Fulton R."/>
            <person name="Godfrey J."/>
            <person name="Minx P."/>
            <person name="Mitreva M."/>
            <person name="Roeseler W."/>
            <person name="Tian H."/>
            <person name="Witte H."/>
            <person name="Yang S.P."/>
            <person name="Wilson R.K."/>
            <person name="Sommer R.J."/>
        </authorList>
    </citation>
    <scope>NUCLEOTIDE SEQUENCE [LARGE SCALE GENOMIC DNA]</scope>
    <source>
        <strain evidence="2">PS312</strain>
    </source>
</reference>
<dbReference type="EnsemblMetazoa" id="PPA35457.1">
    <property type="protein sequence ID" value="PPA35457.1"/>
    <property type="gene ID" value="WBGene00273826"/>
</dbReference>
<evidence type="ECO:0000313" key="1">
    <source>
        <dbReference type="EnsemblMetazoa" id="PPA35457.1"/>
    </source>
</evidence>
<dbReference type="Proteomes" id="UP000005239">
    <property type="component" value="Unassembled WGS sequence"/>
</dbReference>
<proteinExistence type="predicted"/>
<keyword evidence="2" id="KW-1185">Reference proteome</keyword>
<name>A0A2A6B9P8_PRIPA</name>
<organism evidence="1 2">
    <name type="scientific">Pristionchus pacificus</name>
    <name type="common">Parasitic nematode worm</name>
    <dbReference type="NCBI Taxonomy" id="54126"/>
    <lineage>
        <taxon>Eukaryota</taxon>
        <taxon>Metazoa</taxon>
        <taxon>Ecdysozoa</taxon>
        <taxon>Nematoda</taxon>
        <taxon>Chromadorea</taxon>
        <taxon>Rhabditida</taxon>
        <taxon>Rhabditina</taxon>
        <taxon>Diplogasteromorpha</taxon>
        <taxon>Diplogasteroidea</taxon>
        <taxon>Neodiplogasteridae</taxon>
        <taxon>Pristionchus</taxon>
    </lineage>
</organism>